<protein>
    <submittedName>
        <fullName evidence="1">Uncharacterized protein</fullName>
    </submittedName>
</protein>
<dbReference type="AlphaFoldDB" id="X1BYR2"/>
<feature type="non-terminal residue" evidence="1">
    <location>
        <position position="1"/>
    </location>
</feature>
<evidence type="ECO:0000313" key="1">
    <source>
        <dbReference type="EMBL" id="GAG89338.1"/>
    </source>
</evidence>
<gene>
    <name evidence="1" type="ORF">S01H4_25075</name>
</gene>
<proteinExistence type="predicted"/>
<feature type="non-terminal residue" evidence="1">
    <location>
        <position position="288"/>
    </location>
</feature>
<comment type="caution">
    <text evidence="1">The sequence shown here is derived from an EMBL/GenBank/DDBJ whole genome shotgun (WGS) entry which is preliminary data.</text>
</comment>
<accession>X1BYR2</accession>
<organism evidence="1">
    <name type="scientific">marine sediment metagenome</name>
    <dbReference type="NCBI Taxonomy" id="412755"/>
    <lineage>
        <taxon>unclassified sequences</taxon>
        <taxon>metagenomes</taxon>
        <taxon>ecological metagenomes</taxon>
    </lineage>
</organism>
<sequence>WDPNYNIGDNLNEGLLLSYENTTSLDWKGYSLDGQANKTIMGNATIPMPIDGVHNIQVFGNGTLGTMYDSNVRYFSVNGTPYISISTPENKTYTEPMSGYYPGTWGFENELTGTTSMDIKFVDYDQGESNTKVEVIDEYQGHKKILNCSVDSGVSYLQVYNNFTSPQTSGSIEFWWLISDASKAGAIYFEEAWEVPNIYFYIDNGNFVWYDVSAHILASANSNQWYRNIVNFNCTSDKFTWKIYNADGTLHASASNCNFRVAASTINEFRISTWEATTWFMCFDAICY</sequence>
<name>X1BYR2_9ZZZZ</name>
<reference evidence="1" key="1">
    <citation type="journal article" date="2014" name="Front. Microbiol.">
        <title>High frequency of phylogenetically diverse reductive dehalogenase-homologous genes in deep subseafloor sedimentary metagenomes.</title>
        <authorList>
            <person name="Kawai M."/>
            <person name="Futagami T."/>
            <person name="Toyoda A."/>
            <person name="Takaki Y."/>
            <person name="Nishi S."/>
            <person name="Hori S."/>
            <person name="Arai W."/>
            <person name="Tsubouchi T."/>
            <person name="Morono Y."/>
            <person name="Uchiyama I."/>
            <person name="Ito T."/>
            <person name="Fujiyama A."/>
            <person name="Inagaki F."/>
            <person name="Takami H."/>
        </authorList>
    </citation>
    <scope>NUCLEOTIDE SEQUENCE</scope>
    <source>
        <strain evidence="1">Expedition CK06-06</strain>
    </source>
</reference>
<dbReference type="EMBL" id="BART01011881">
    <property type="protein sequence ID" value="GAG89338.1"/>
    <property type="molecule type" value="Genomic_DNA"/>
</dbReference>